<gene>
    <name evidence="2" type="ORF">VTL71DRAFT_9469</name>
</gene>
<evidence type="ECO:0000313" key="2">
    <source>
        <dbReference type="EMBL" id="KAL2060438.1"/>
    </source>
</evidence>
<evidence type="ECO:0000256" key="1">
    <source>
        <dbReference type="SAM" id="MobiDB-lite"/>
    </source>
</evidence>
<feature type="region of interest" description="Disordered" evidence="1">
    <location>
        <begin position="20"/>
        <end position="41"/>
    </location>
</feature>
<evidence type="ECO:0000313" key="3">
    <source>
        <dbReference type="Proteomes" id="UP001595075"/>
    </source>
</evidence>
<comment type="caution">
    <text evidence="2">The sequence shown here is derived from an EMBL/GenBank/DDBJ whole genome shotgun (WGS) entry which is preliminary data.</text>
</comment>
<organism evidence="2 3">
    <name type="scientific">Oculimacula yallundae</name>
    <dbReference type="NCBI Taxonomy" id="86028"/>
    <lineage>
        <taxon>Eukaryota</taxon>
        <taxon>Fungi</taxon>
        <taxon>Dikarya</taxon>
        <taxon>Ascomycota</taxon>
        <taxon>Pezizomycotina</taxon>
        <taxon>Leotiomycetes</taxon>
        <taxon>Helotiales</taxon>
        <taxon>Ploettnerulaceae</taxon>
        <taxon>Oculimacula</taxon>
    </lineage>
</organism>
<feature type="compositionally biased region" description="Polar residues" evidence="1">
    <location>
        <begin position="31"/>
        <end position="40"/>
    </location>
</feature>
<proteinExistence type="predicted"/>
<name>A0ABR4BS36_9HELO</name>
<sequence length="106" mass="11873">MSIPILPATHQENHLIFPRYPHQLHHPPPTDKTTVSSNNIRAERPTRVTVAHELISIPGVPIVGQGPRKPKIQQSVSAARIFKKQAKPDLRSKKLKSISNLQSLKK</sequence>
<protein>
    <submittedName>
        <fullName evidence="2">Uncharacterized protein</fullName>
    </submittedName>
</protein>
<dbReference type="EMBL" id="JAZHXI010000022">
    <property type="protein sequence ID" value="KAL2060438.1"/>
    <property type="molecule type" value="Genomic_DNA"/>
</dbReference>
<dbReference type="Proteomes" id="UP001595075">
    <property type="component" value="Unassembled WGS sequence"/>
</dbReference>
<keyword evidence="3" id="KW-1185">Reference proteome</keyword>
<feature type="compositionally biased region" description="Polar residues" evidence="1">
    <location>
        <begin position="97"/>
        <end position="106"/>
    </location>
</feature>
<accession>A0ABR4BS36</accession>
<feature type="region of interest" description="Disordered" evidence="1">
    <location>
        <begin position="83"/>
        <end position="106"/>
    </location>
</feature>
<reference evidence="2 3" key="1">
    <citation type="journal article" date="2024" name="Commun. Biol.">
        <title>Comparative genomic analysis of thermophilic fungi reveals convergent evolutionary adaptations and gene losses.</title>
        <authorList>
            <person name="Steindorff A.S."/>
            <person name="Aguilar-Pontes M.V."/>
            <person name="Robinson A.J."/>
            <person name="Andreopoulos B."/>
            <person name="LaButti K."/>
            <person name="Kuo A."/>
            <person name="Mondo S."/>
            <person name="Riley R."/>
            <person name="Otillar R."/>
            <person name="Haridas S."/>
            <person name="Lipzen A."/>
            <person name="Grimwood J."/>
            <person name="Schmutz J."/>
            <person name="Clum A."/>
            <person name="Reid I.D."/>
            <person name="Moisan M.C."/>
            <person name="Butler G."/>
            <person name="Nguyen T.T.M."/>
            <person name="Dewar K."/>
            <person name="Conant G."/>
            <person name="Drula E."/>
            <person name="Henrissat B."/>
            <person name="Hansel C."/>
            <person name="Singer S."/>
            <person name="Hutchinson M.I."/>
            <person name="de Vries R.P."/>
            <person name="Natvig D.O."/>
            <person name="Powell A.J."/>
            <person name="Tsang A."/>
            <person name="Grigoriev I.V."/>
        </authorList>
    </citation>
    <scope>NUCLEOTIDE SEQUENCE [LARGE SCALE GENOMIC DNA]</scope>
    <source>
        <strain evidence="2 3">CBS 494.80</strain>
    </source>
</reference>